<evidence type="ECO:0000256" key="4">
    <source>
        <dbReference type="ARBA" id="ARBA00022679"/>
    </source>
</evidence>
<organism evidence="15 16">
    <name type="scientific">Colletotrichum higginsianum (strain IMI 349063)</name>
    <name type="common">Crucifer anthracnose fungus</name>
    <dbReference type="NCBI Taxonomy" id="759273"/>
    <lineage>
        <taxon>Eukaryota</taxon>
        <taxon>Fungi</taxon>
        <taxon>Dikarya</taxon>
        <taxon>Ascomycota</taxon>
        <taxon>Pezizomycotina</taxon>
        <taxon>Sordariomycetes</taxon>
        <taxon>Hypocreomycetidae</taxon>
        <taxon>Glomerellales</taxon>
        <taxon>Glomerellaceae</taxon>
        <taxon>Colletotrichum</taxon>
        <taxon>Colletotrichum destructivum species complex</taxon>
    </lineage>
</organism>
<evidence type="ECO:0000256" key="10">
    <source>
        <dbReference type="PROSITE-ProRule" id="PRU00175"/>
    </source>
</evidence>
<feature type="region of interest" description="Disordered" evidence="11">
    <location>
        <begin position="1073"/>
        <end position="1099"/>
    </location>
</feature>
<dbReference type="RefSeq" id="XP_018155464.1">
    <property type="nucleotide sequence ID" value="XM_018303441.1"/>
</dbReference>
<dbReference type="EC" id="2.3.2.31" evidence="3"/>
<evidence type="ECO:0000256" key="7">
    <source>
        <dbReference type="ARBA" id="ARBA00022771"/>
    </source>
</evidence>
<dbReference type="SUPFAM" id="SSF53300">
    <property type="entry name" value="vWA-like"/>
    <property type="match status" value="1"/>
</dbReference>
<dbReference type="GeneID" id="28867548"/>
<evidence type="ECO:0000259" key="13">
    <source>
        <dbReference type="PROSITE" id="PS50234"/>
    </source>
</evidence>
<dbReference type="InterPro" id="IPR036465">
    <property type="entry name" value="vWFA_dom_sf"/>
</dbReference>
<dbReference type="PROSITE" id="PS51873">
    <property type="entry name" value="TRIAD"/>
    <property type="match status" value="1"/>
</dbReference>
<evidence type="ECO:0000256" key="5">
    <source>
        <dbReference type="ARBA" id="ARBA00022723"/>
    </source>
</evidence>
<comment type="catalytic activity">
    <reaction evidence="1">
        <text>[E2 ubiquitin-conjugating enzyme]-S-ubiquitinyl-L-cysteine + [acceptor protein]-L-lysine = [E2 ubiquitin-conjugating enzyme]-L-cysteine + [acceptor protein]-N(6)-ubiquitinyl-L-lysine.</text>
        <dbReference type="EC" id="2.3.2.31"/>
    </reaction>
</comment>
<evidence type="ECO:0000259" key="14">
    <source>
        <dbReference type="PROSITE" id="PS51873"/>
    </source>
</evidence>
<sequence>MATDEVFDLLFLTDATASMRSYLQALNQSLPEIIRISSLTDAFSRVGVMAYRDYSTDSLTEWSGWHAASAREANENPDSISQAKLLDMAGKIRAESGWRNIDWPEAVKSGLAHAYSVMRPEAITIIVLYADAPPHLPGTDTKNRRREIDHLSNPDTFNGCGSLFTDWVSGAKTLRDGQKKARVFPLIQGAIADTVAPFTYLAHVTGGTCFQLANAHPDISTADAISQLTTAILLTWMGVAKQGASVSGQRRFARVCQYRNAQDLEQLKSEEDRAAEVFFPVDRHVEGPANANITYGHFTLDELPEAIEPRKTPLLDFSRRYRVDEGYRTLVASQLQSIIEADVATVAVNPVFGSLWRAACNDRDNPARDQLISSFGYHVDRIKDLNKRAQMKLWLEESYDYAAEVLEIIGTVPESQRFPCVFMDPTASFEATDDGGVSEEGREATGPASTTFTREELLEIGRSCDYRVLRRLGKVLTRLTYVNSEKELPVHIKAAAVDQVTRIPVALANPEHQRKFWKILLHLVLPGTMLAARPAALLAALALRMGIQPLRDAADQELLGFTDKWNNLDIPETWNASCLSLLLDADEDFERRVAEGVTPRPDPETRILLEGDRHLFKTLVDYKLLELNLNTTLQAKIGWCPEKSKVAVGPVAVCKGCRFPRSVTIMGNDGICGLCPQHDHCKCSVCKPADDADIRLCNNVSYDDTENTEATWVECFTPSCRAQYVVYNPETLNVRAKCYYCRHENSPKAESKTAPCVECTQCLNRVIWPKTYRSADFDVSTFKCYACATNRVTVVNHETSAKGLSNENGDAWLLRNEGSLIKDPFNGRSLFHTISQVPESQRAALTTDVEVIPSAQQQQPIKLTVRGKPVHNPADIVECLSGWVRSRRTESGVCSLCFSNVKKTDLRRACGRKGCHQQVCSGCSKDWYGLNTRGTLINAAALCCPFCRRRPTAKTVSPFGVSHIGDLNTAVADTEWIYGWCQDCGFARRYAERVCAAGAPEVSGWSCDGCKKGGKMQVRNCPGCGTPTEKMGGCGHITCTVPGCSAHWCFFCGENVGLGDIYAHMSSAHGGYWDTGGDEEDDRYENEEDEGGEMYDEYQ</sequence>
<dbReference type="InterPro" id="IPR001841">
    <property type="entry name" value="Znf_RING"/>
</dbReference>
<evidence type="ECO:0000256" key="2">
    <source>
        <dbReference type="ARBA" id="ARBA00004906"/>
    </source>
</evidence>
<dbReference type="GO" id="GO:0008270">
    <property type="term" value="F:zinc ion binding"/>
    <property type="evidence" value="ECO:0007669"/>
    <property type="project" value="UniProtKB-KW"/>
</dbReference>
<dbReference type="Pfam" id="PF22605">
    <property type="entry name" value="IBR_2"/>
    <property type="match status" value="1"/>
</dbReference>
<feature type="compositionally biased region" description="Acidic residues" evidence="11">
    <location>
        <begin position="1076"/>
        <end position="1099"/>
    </location>
</feature>
<dbReference type="Proteomes" id="UP000092177">
    <property type="component" value="Chromosome 6"/>
</dbReference>
<name>A0A1B7Y4Q9_COLHI</name>
<evidence type="ECO:0000256" key="1">
    <source>
        <dbReference type="ARBA" id="ARBA00001798"/>
    </source>
</evidence>
<comment type="caution">
    <text evidence="15">The sequence shown here is derived from an EMBL/GenBank/DDBJ whole genome shotgun (WGS) entry which is preliminary data.</text>
</comment>
<dbReference type="PROSITE" id="PS50234">
    <property type="entry name" value="VWFA"/>
    <property type="match status" value="1"/>
</dbReference>
<dbReference type="InterPro" id="IPR054694">
    <property type="entry name" value="Parkin-like_IBR"/>
</dbReference>
<dbReference type="InterPro" id="IPR002035">
    <property type="entry name" value="VWF_A"/>
</dbReference>
<protein>
    <recommendedName>
        <fullName evidence="3">RBR-type E3 ubiquitin transferase</fullName>
        <ecNumber evidence="3">2.3.2.31</ecNumber>
    </recommendedName>
</protein>
<keyword evidence="9" id="KW-0862">Zinc</keyword>
<dbReference type="EMBL" id="LTAN01000006">
    <property type="protein sequence ID" value="OBR06946.1"/>
    <property type="molecule type" value="Genomic_DNA"/>
</dbReference>
<evidence type="ECO:0000256" key="3">
    <source>
        <dbReference type="ARBA" id="ARBA00012251"/>
    </source>
</evidence>
<comment type="pathway">
    <text evidence="2">Protein modification; protein ubiquitination.</text>
</comment>
<keyword evidence="6" id="KW-0677">Repeat</keyword>
<dbReference type="KEGG" id="chig:CH63R_08467"/>
<dbReference type="Gene3D" id="3.40.50.410">
    <property type="entry name" value="von Willebrand factor, type A domain"/>
    <property type="match status" value="1"/>
</dbReference>
<dbReference type="VEuPathDB" id="FungiDB:CH63R_08467"/>
<gene>
    <name evidence="15" type="ORF">CH63R_08467</name>
</gene>
<feature type="domain" description="RING-type" evidence="14">
    <location>
        <begin position="890"/>
        <end position="1076"/>
    </location>
</feature>
<keyword evidence="4" id="KW-0808">Transferase</keyword>
<feature type="domain" description="VWFA" evidence="13">
    <location>
        <begin position="8"/>
        <end position="232"/>
    </location>
</feature>
<evidence type="ECO:0000256" key="8">
    <source>
        <dbReference type="ARBA" id="ARBA00022786"/>
    </source>
</evidence>
<dbReference type="SUPFAM" id="SSF57850">
    <property type="entry name" value="RING/U-box"/>
    <property type="match status" value="1"/>
</dbReference>
<keyword evidence="5" id="KW-0479">Metal-binding</keyword>
<proteinExistence type="predicted"/>
<keyword evidence="7 10" id="KW-0863">Zinc-finger</keyword>
<dbReference type="GO" id="GO:0061630">
    <property type="term" value="F:ubiquitin protein ligase activity"/>
    <property type="evidence" value="ECO:0007669"/>
    <property type="project" value="UniProtKB-EC"/>
</dbReference>
<dbReference type="PROSITE" id="PS50089">
    <property type="entry name" value="ZF_RING_2"/>
    <property type="match status" value="1"/>
</dbReference>
<dbReference type="Gene3D" id="1.20.120.1750">
    <property type="match status" value="1"/>
</dbReference>
<keyword evidence="8" id="KW-0833">Ubl conjugation pathway</keyword>
<evidence type="ECO:0000256" key="6">
    <source>
        <dbReference type="ARBA" id="ARBA00022737"/>
    </source>
</evidence>
<dbReference type="OrthoDB" id="1431934at2759"/>
<evidence type="ECO:0000313" key="15">
    <source>
        <dbReference type="EMBL" id="OBR06946.1"/>
    </source>
</evidence>
<accession>A0A1B7Y4Q9</accession>
<evidence type="ECO:0000256" key="9">
    <source>
        <dbReference type="ARBA" id="ARBA00022833"/>
    </source>
</evidence>
<keyword evidence="16" id="KW-1185">Reference proteome</keyword>
<feature type="domain" description="RING-type" evidence="12">
    <location>
        <begin position="894"/>
        <end position="948"/>
    </location>
</feature>
<evidence type="ECO:0000256" key="11">
    <source>
        <dbReference type="SAM" id="MobiDB-lite"/>
    </source>
</evidence>
<evidence type="ECO:0000313" key="16">
    <source>
        <dbReference type="Proteomes" id="UP000092177"/>
    </source>
</evidence>
<dbReference type="InterPro" id="IPR044066">
    <property type="entry name" value="TRIAD_supradom"/>
</dbReference>
<reference evidence="16" key="1">
    <citation type="journal article" date="2017" name="BMC Genomics">
        <title>Gapless genome assembly of Colletotrichum higginsianum reveals chromosome structure and association of transposable elements with secondary metabolite gene clusters.</title>
        <authorList>
            <person name="Dallery J.-F."/>
            <person name="Lapalu N."/>
            <person name="Zampounis A."/>
            <person name="Pigne S."/>
            <person name="Luyten I."/>
            <person name="Amselem J."/>
            <person name="Wittenberg A.H.J."/>
            <person name="Zhou S."/>
            <person name="de Queiroz M.V."/>
            <person name="Robin G.P."/>
            <person name="Auger A."/>
            <person name="Hainaut M."/>
            <person name="Henrissat B."/>
            <person name="Kim K.-T."/>
            <person name="Lee Y.-H."/>
            <person name="Lespinet O."/>
            <person name="Schwartz D.C."/>
            <person name="Thon M.R."/>
            <person name="O'Connell R.J."/>
        </authorList>
    </citation>
    <scope>NUCLEOTIDE SEQUENCE [LARGE SCALE GENOMIC DNA]</scope>
    <source>
        <strain evidence="16">IMI 349063</strain>
    </source>
</reference>
<dbReference type="AlphaFoldDB" id="A0A1B7Y4Q9"/>
<evidence type="ECO:0000259" key="12">
    <source>
        <dbReference type="PROSITE" id="PS50089"/>
    </source>
</evidence>